<keyword evidence="7 8" id="KW-0472">Membrane</keyword>
<feature type="transmembrane region" description="Helical" evidence="8">
    <location>
        <begin position="265"/>
        <end position="288"/>
    </location>
</feature>
<keyword evidence="5 11" id="KW-0067">ATP-binding</keyword>
<dbReference type="SUPFAM" id="SSF90123">
    <property type="entry name" value="ABC transporter transmembrane region"/>
    <property type="match status" value="1"/>
</dbReference>
<keyword evidence="4" id="KW-0547">Nucleotide-binding</keyword>
<evidence type="ECO:0000259" key="9">
    <source>
        <dbReference type="PROSITE" id="PS50893"/>
    </source>
</evidence>
<dbReference type="Gene3D" id="1.20.1560.10">
    <property type="entry name" value="ABC transporter type 1, transmembrane domain"/>
    <property type="match status" value="1"/>
</dbReference>
<evidence type="ECO:0000256" key="5">
    <source>
        <dbReference type="ARBA" id="ARBA00022840"/>
    </source>
</evidence>
<gene>
    <name evidence="11" type="ORF">IFK94_03920</name>
</gene>
<dbReference type="GO" id="GO:0015421">
    <property type="term" value="F:ABC-type oligopeptide transporter activity"/>
    <property type="evidence" value="ECO:0007669"/>
    <property type="project" value="TreeGrafter"/>
</dbReference>
<dbReference type="SMART" id="SM00382">
    <property type="entry name" value="AAA"/>
    <property type="match status" value="1"/>
</dbReference>
<evidence type="ECO:0000313" key="11">
    <source>
        <dbReference type="EMBL" id="MBD3867252.1"/>
    </source>
</evidence>
<comment type="subcellular location">
    <subcellularLocation>
        <location evidence="1">Cell membrane</location>
        <topology evidence="1">Multi-pass membrane protein</topology>
    </subcellularLocation>
</comment>
<sequence>MRRFFGYLKPYMATMLAATLLLAVSGALMTLALGTARPLVNQVLLNKPVEAKEEPTGFDLLDKAKELVPIDRWAERLKGGSSAQVALLIVLLFLVKGVVGYFGQYWATRAGVKVIRDIRSDLYGSVMGQSLSFFQKNNTGLVMARIISDVQRLQRVSTHVLADLVRVGVAIPLVVILIMVSDWRMSIFAAVVLPLLAYPLVRLGKKMRKASTWSQEAMSDVSSTLNESISGVKVVQGFNMERFETNRFVGVLARMLRADLKAGRASALAPSIMELVGATAGAGLFWYAGSQIAADKLDPGNFMVVLVGLGYLFSCIRRLNVINVEVQQASAAAQRVFAMMDSRPTITDRAGAETLPPFTGDIRFDNVTFDYDGGDGAVVLKQIDLTLKKGEVVALVGASGSGKTTLANLLPRFYDPTTGRILVDGRDIRDATLISLRGQIGLVTQETVLFDDTVARNIAYGRKDIPLDRIREVAQAAQADEFVSQLPDGYDTRLGEKGTRLSMGQRQRLTIARALLKDPPILILDEATSALDAKSESLVQQALDVLMEGRTSLVIAHRLATVRKADRILVLEAGRIVEQGSHDELLAKGGVYAQLHRLQFQGGDA</sequence>
<reference evidence="11 12" key="1">
    <citation type="submission" date="2020-08" db="EMBL/GenBank/DDBJ databases">
        <title>Acidobacteriota in marine sediments use diverse sulfur dissimilation pathways.</title>
        <authorList>
            <person name="Wasmund K."/>
        </authorList>
    </citation>
    <scope>NUCLEOTIDE SEQUENCE [LARGE SCALE GENOMIC DNA]</scope>
    <source>
        <strain evidence="11">MAG AM4</strain>
    </source>
</reference>
<feature type="transmembrane region" description="Helical" evidence="8">
    <location>
        <begin position="85"/>
        <end position="107"/>
    </location>
</feature>
<comment type="caution">
    <text evidence="11">The sequence shown here is derived from an EMBL/GenBank/DDBJ whole genome shotgun (WGS) entry which is preliminary data.</text>
</comment>
<evidence type="ECO:0000256" key="2">
    <source>
        <dbReference type="ARBA" id="ARBA00022448"/>
    </source>
</evidence>
<dbReference type="FunFam" id="3.40.50.300:FF:000287">
    <property type="entry name" value="Multidrug ABC transporter ATP-binding protein"/>
    <property type="match status" value="1"/>
</dbReference>
<evidence type="ECO:0000256" key="6">
    <source>
        <dbReference type="ARBA" id="ARBA00022989"/>
    </source>
</evidence>
<protein>
    <submittedName>
        <fullName evidence="11">ATP-binding cassette domain-containing protein</fullName>
    </submittedName>
</protein>
<dbReference type="PANTHER" id="PTHR43394:SF1">
    <property type="entry name" value="ATP-BINDING CASSETTE SUB-FAMILY B MEMBER 10, MITOCHONDRIAL"/>
    <property type="match status" value="1"/>
</dbReference>
<proteinExistence type="predicted"/>
<dbReference type="AlphaFoldDB" id="A0A8J6XRK7"/>
<evidence type="ECO:0000256" key="1">
    <source>
        <dbReference type="ARBA" id="ARBA00004651"/>
    </source>
</evidence>
<keyword evidence="6 8" id="KW-1133">Transmembrane helix</keyword>
<feature type="domain" description="ABC transporter" evidence="9">
    <location>
        <begin position="362"/>
        <end position="598"/>
    </location>
</feature>
<evidence type="ECO:0000313" key="12">
    <source>
        <dbReference type="Proteomes" id="UP000648239"/>
    </source>
</evidence>
<dbReference type="InterPro" id="IPR039421">
    <property type="entry name" value="Type_1_exporter"/>
</dbReference>
<dbReference type="CDD" id="cd18552">
    <property type="entry name" value="ABC_6TM_MsbA_like"/>
    <property type="match status" value="1"/>
</dbReference>
<feature type="transmembrane region" description="Helical" evidence="8">
    <location>
        <begin position="185"/>
        <end position="201"/>
    </location>
</feature>
<evidence type="ECO:0000256" key="8">
    <source>
        <dbReference type="SAM" id="Phobius"/>
    </source>
</evidence>
<name>A0A8J6XRK7_9BACT</name>
<evidence type="ECO:0000259" key="10">
    <source>
        <dbReference type="PROSITE" id="PS50929"/>
    </source>
</evidence>
<dbReference type="InterPro" id="IPR003593">
    <property type="entry name" value="AAA+_ATPase"/>
</dbReference>
<evidence type="ECO:0000256" key="4">
    <source>
        <dbReference type="ARBA" id="ARBA00022741"/>
    </source>
</evidence>
<dbReference type="PROSITE" id="PS50893">
    <property type="entry name" value="ABC_TRANSPORTER_2"/>
    <property type="match status" value="1"/>
</dbReference>
<dbReference type="Gene3D" id="3.40.50.300">
    <property type="entry name" value="P-loop containing nucleotide triphosphate hydrolases"/>
    <property type="match status" value="1"/>
</dbReference>
<dbReference type="PROSITE" id="PS50929">
    <property type="entry name" value="ABC_TM1F"/>
    <property type="match status" value="1"/>
</dbReference>
<keyword evidence="3 8" id="KW-0812">Transmembrane</keyword>
<dbReference type="Proteomes" id="UP000648239">
    <property type="component" value="Unassembled WGS sequence"/>
</dbReference>
<feature type="transmembrane region" description="Helical" evidence="8">
    <location>
        <begin position="300"/>
        <end position="319"/>
    </location>
</feature>
<feature type="transmembrane region" description="Helical" evidence="8">
    <location>
        <begin position="160"/>
        <end position="179"/>
    </location>
</feature>
<dbReference type="InterPro" id="IPR003439">
    <property type="entry name" value="ABC_transporter-like_ATP-bd"/>
</dbReference>
<dbReference type="InterPro" id="IPR036640">
    <property type="entry name" value="ABC1_TM_sf"/>
</dbReference>
<keyword evidence="2" id="KW-0813">Transport</keyword>
<evidence type="ECO:0000256" key="7">
    <source>
        <dbReference type="ARBA" id="ARBA00023136"/>
    </source>
</evidence>
<accession>A0A8J6XRK7</accession>
<evidence type="ECO:0000256" key="3">
    <source>
        <dbReference type="ARBA" id="ARBA00022692"/>
    </source>
</evidence>
<dbReference type="EMBL" id="JACXWD010000008">
    <property type="protein sequence ID" value="MBD3867252.1"/>
    <property type="molecule type" value="Genomic_DNA"/>
</dbReference>
<dbReference type="PANTHER" id="PTHR43394">
    <property type="entry name" value="ATP-DEPENDENT PERMEASE MDL1, MITOCHONDRIAL"/>
    <property type="match status" value="1"/>
</dbReference>
<dbReference type="SUPFAM" id="SSF52540">
    <property type="entry name" value="P-loop containing nucleoside triphosphate hydrolases"/>
    <property type="match status" value="1"/>
</dbReference>
<dbReference type="Pfam" id="PF00005">
    <property type="entry name" value="ABC_tran"/>
    <property type="match status" value="1"/>
</dbReference>
<dbReference type="Pfam" id="PF00664">
    <property type="entry name" value="ABC_membrane"/>
    <property type="match status" value="1"/>
</dbReference>
<dbReference type="GO" id="GO:0005524">
    <property type="term" value="F:ATP binding"/>
    <property type="evidence" value="ECO:0007669"/>
    <property type="project" value="UniProtKB-KW"/>
</dbReference>
<dbReference type="GO" id="GO:0016887">
    <property type="term" value="F:ATP hydrolysis activity"/>
    <property type="evidence" value="ECO:0007669"/>
    <property type="project" value="InterPro"/>
</dbReference>
<dbReference type="GO" id="GO:0005886">
    <property type="term" value="C:plasma membrane"/>
    <property type="evidence" value="ECO:0007669"/>
    <property type="project" value="UniProtKB-SubCell"/>
</dbReference>
<dbReference type="InterPro" id="IPR011527">
    <property type="entry name" value="ABC1_TM_dom"/>
</dbReference>
<dbReference type="InterPro" id="IPR027417">
    <property type="entry name" value="P-loop_NTPase"/>
</dbReference>
<organism evidence="11 12">
    <name type="scientific">Candidatus Polarisedimenticola svalbardensis</name>
    <dbReference type="NCBI Taxonomy" id="2886004"/>
    <lineage>
        <taxon>Bacteria</taxon>
        <taxon>Pseudomonadati</taxon>
        <taxon>Acidobacteriota</taxon>
        <taxon>Candidatus Polarisedimenticolia</taxon>
        <taxon>Candidatus Polarisedimenticolales</taxon>
        <taxon>Candidatus Polarisedimenticolaceae</taxon>
        <taxon>Candidatus Polarisedimenticola</taxon>
    </lineage>
</organism>
<feature type="domain" description="ABC transmembrane type-1" evidence="10">
    <location>
        <begin position="16"/>
        <end position="328"/>
    </location>
</feature>